<evidence type="ECO:0000313" key="8">
    <source>
        <dbReference type="EMBL" id="OIJ04819.1"/>
    </source>
</evidence>
<reference evidence="8 10" key="1">
    <citation type="submission" date="2016-10" db="EMBL/GenBank/DDBJ databases">
        <title>Draft genome sequences of four alkaliphilic bacteria belonging to the Anaerobacillus genus.</title>
        <authorList>
            <person name="Bassil N.M."/>
            <person name="Lloyd J.R."/>
        </authorList>
    </citation>
    <scope>NUCLEOTIDE SEQUENCE [LARGE SCALE GENOMIC DNA]</scope>
    <source>
        <strain evidence="8 10">NB2006</strain>
    </source>
</reference>
<comment type="subcellular location">
    <subcellularLocation>
        <location evidence="1">Cell membrane</location>
        <topology evidence="1">Multi-pass membrane protein</topology>
    </subcellularLocation>
</comment>
<keyword evidence="3 6" id="KW-0812">Transmembrane</keyword>
<evidence type="ECO:0000313" key="9">
    <source>
        <dbReference type="EMBL" id="QOY34915.1"/>
    </source>
</evidence>
<evidence type="ECO:0000256" key="5">
    <source>
        <dbReference type="ARBA" id="ARBA00023136"/>
    </source>
</evidence>
<proteinExistence type="predicted"/>
<gene>
    <name evidence="9" type="ORF">AWH56_019680</name>
    <name evidence="8" type="ORF">AWH56_22900</name>
</gene>
<evidence type="ECO:0000256" key="2">
    <source>
        <dbReference type="ARBA" id="ARBA00022475"/>
    </source>
</evidence>
<reference evidence="9 10" key="2">
    <citation type="journal article" date="2017" name="Genome Announc.">
        <title>Draft Genome Sequences of Four Alkaliphilic Bacteria Belonging to the Anaerobacillus Genus.</title>
        <authorList>
            <person name="Bassil N.M."/>
            <person name="Lloyd J.R."/>
        </authorList>
    </citation>
    <scope>NUCLEOTIDE SEQUENCE [LARGE SCALE GENOMIC DNA]</scope>
    <source>
        <strain evidence="9 10">NB2006</strain>
    </source>
</reference>
<evidence type="ECO:0000259" key="7">
    <source>
        <dbReference type="Pfam" id="PF06271"/>
    </source>
</evidence>
<feature type="transmembrane region" description="Helical" evidence="6">
    <location>
        <begin position="6"/>
        <end position="31"/>
    </location>
</feature>
<keyword evidence="10" id="KW-1185">Reference proteome</keyword>
<protein>
    <submittedName>
        <fullName evidence="9">RDD family protein</fullName>
    </submittedName>
</protein>
<feature type="transmembrane region" description="Helical" evidence="6">
    <location>
        <begin position="96"/>
        <end position="113"/>
    </location>
</feature>
<dbReference type="OrthoDB" id="9793824at2"/>
<keyword evidence="2" id="KW-1003">Cell membrane</keyword>
<accession>A0A1S2KXB7</accession>
<dbReference type="RefSeq" id="WP_071319236.1">
    <property type="nucleotide sequence ID" value="NZ_CP063356.2"/>
</dbReference>
<dbReference type="EMBL" id="LQXD01000197">
    <property type="protein sequence ID" value="OIJ04819.1"/>
    <property type="molecule type" value="Genomic_DNA"/>
</dbReference>
<dbReference type="Pfam" id="PF06271">
    <property type="entry name" value="RDD"/>
    <property type="match status" value="1"/>
</dbReference>
<dbReference type="PANTHER" id="PTHR36115">
    <property type="entry name" value="PROLINE-RICH ANTIGEN HOMOLOG-RELATED"/>
    <property type="match status" value="1"/>
</dbReference>
<evidence type="ECO:0000313" key="10">
    <source>
        <dbReference type="Proteomes" id="UP000180175"/>
    </source>
</evidence>
<feature type="transmembrane region" description="Helical" evidence="6">
    <location>
        <begin position="43"/>
        <end position="60"/>
    </location>
</feature>
<dbReference type="Proteomes" id="UP000180175">
    <property type="component" value="Chromosome"/>
</dbReference>
<feature type="domain" description="RDD" evidence="7">
    <location>
        <begin position="3"/>
        <end position="127"/>
    </location>
</feature>
<dbReference type="EMBL" id="CP063356">
    <property type="protein sequence ID" value="QOY34915.1"/>
    <property type="molecule type" value="Genomic_DNA"/>
</dbReference>
<dbReference type="AlphaFoldDB" id="A0A1S2KXB7"/>
<dbReference type="InterPro" id="IPR051791">
    <property type="entry name" value="Pra-immunoreactive"/>
</dbReference>
<evidence type="ECO:0000256" key="3">
    <source>
        <dbReference type="ARBA" id="ARBA00022692"/>
    </source>
</evidence>
<evidence type="ECO:0000256" key="6">
    <source>
        <dbReference type="SAM" id="Phobius"/>
    </source>
</evidence>
<keyword evidence="4 6" id="KW-1133">Transmembrane helix</keyword>
<keyword evidence="5 6" id="KW-0472">Membrane</keyword>
<name>A0A1S2KXB7_9BACI</name>
<reference evidence="9 10" key="3">
    <citation type="journal article" date="2019" name="Int. J. Syst. Evol. Microbiol.">
        <title>Anaerobacillus isosaccharinicus sp. nov., an alkaliphilic bacterium which degrades isosaccharinic acid.</title>
        <authorList>
            <person name="Bassil N.M."/>
            <person name="Lloyd J.R."/>
        </authorList>
    </citation>
    <scope>NUCLEOTIDE SEQUENCE [LARGE SCALE GENOMIC DNA]</scope>
    <source>
        <strain evidence="9 10">NB2006</strain>
    </source>
</reference>
<evidence type="ECO:0000256" key="4">
    <source>
        <dbReference type="ARBA" id="ARBA00022989"/>
    </source>
</evidence>
<reference evidence="9" key="4">
    <citation type="submission" date="2020-10" db="EMBL/GenBank/DDBJ databases">
        <authorList>
            <person name="Bassil N.M."/>
            <person name="Lloyd J.R."/>
        </authorList>
    </citation>
    <scope>NUCLEOTIDE SEQUENCE</scope>
    <source>
        <strain evidence="9">NB2006</strain>
    </source>
</reference>
<evidence type="ECO:0000256" key="1">
    <source>
        <dbReference type="ARBA" id="ARBA00004651"/>
    </source>
</evidence>
<dbReference type="GO" id="GO:0005886">
    <property type="term" value="C:plasma membrane"/>
    <property type="evidence" value="ECO:0007669"/>
    <property type="project" value="UniProtKB-SubCell"/>
</dbReference>
<organism evidence="8 10">
    <name type="scientific">Anaerobacillus isosaccharinicus</name>
    <dbReference type="NCBI Taxonomy" id="1532552"/>
    <lineage>
        <taxon>Bacteria</taxon>
        <taxon>Bacillati</taxon>
        <taxon>Bacillota</taxon>
        <taxon>Bacilli</taxon>
        <taxon>Bacillales</taxon>
        <taxon>Bacillaceae</taxon>
        <taxon>Anaerobacillus</taxon>
    </lineage>
</organism>
<dbReference type="InterPro" id="IPR010432">
    <property type="entry name" value="RDD"/>
</dbReference>
<sequence>MERAGFWIRFVAMFIDGIIIGIIQFALSAIIGGGFDPETANTGLDILISFLLIFVYYVWFQSKNHGQTFGKKITGIRVTTIDGEPVTIGKMFLREIIGKAISTFILFIGYLMAAGKAKRALHDYLAKTIVIRVE</sequence>
<dbReference type="KEGG" id="aia:AWH56_019680"/>
<dbReference type="PANTHER" id="PTHR36115:SF9">
    <property type="entry name" value="LMO1584 PROTEIN"/>
    <property type="match status" value="1"/>
</dbReference>